<feature type="transmembrane region" description="Helical" evidence="2">
    <location>
        <begin position="139"/>
        <end position="161"/>
    </location>
</feature>
<reference evidence="4" key="1">
    <citation type="journal article" date="2019" name="Int. J. Syst. Evol. Microbiol.">
        <title>The Global Catalogue of Microorganisms (GCM) 10K type strain sequencing project: providing services to taxonomists for standard genome sequencing and annotation.</title>
        <authorList>
            <consortium name="The Broad Institute Genomics Platform"/>
            <consortium name="The Broad Institute Genome Sequencing Center for Infectious Disease"/>
            <person name="Wu L."/>
            <person name="Ma J."/>
        </authorList>
    </citation>
    <scope>NUCLEOTIDE SEQUENCE [LARGE SCALE GENOMIC DNA]</scope>
    <source>
        <strain evidence="4">JCM 4733</strain>
    </source>
</reference>
<proteinExistence type="predicted"/>
<feature type="compositionally biased region" description="Low complexity" evidence="1">
    <location>
        <begin position="13"/>
        <end position="34"/>
    </location>
</feature>
<protein>
    <recommendedName>
        <fullName evidence="5">Integral membrane protein</fullName>
    </recommendedName>
</protein>
<name>A0ABQ3CPN5_9ACTN</name>
<gene>
    <name evidence="3" type="ORF">GCM10010345_45890</name>
</gene>
<sequence>MSFGDPNNPYGPPQGQQGGYPQQGQQPGYGYPGAPQGQPGYGYPAAPPVQQPYGYGVPMEMPGLIKTARVLLFILAGFQYLAGLFLGIAAGAAQDVSNGIGSGDDTSTATGVLIAFALLMLALGTLSIFLGVKFKKGGGGIRVTTIVYASLMLLGSLVNIVNGGGGSATFGGVISLAFGGIILASMVNGSASAWFNRPRY</sequence>
<evidence type="ECO:0000256" key="1">
    <source>
        <dbReference type="SAM" id="MobiDB-lite"/>
    </source>
</evidence>
<feature type="transmembrane region" description="Helical" evidence="2">
    <location>
        <begin position="70"/>
        <end position="92"/>
    </location>
</feature>
<evidence type="ECO:0000313" key="3">
    <source>
        <dbReference type="EMBL" id="GHA35987.1"/>
    </source>
</evidence>
<evidence type="ECO:0008006" key="5">
    <source>
        <dbReference type="Google" id="ProtNLM"/>
    </source>
</evidence>
<feature type="transmembrane region" description="Helical" evidence="2">
    <location>
        <begin position="173"/>
        <end position="195"/>
    </location>
</feature>
<comment type="caution">
    <text evidence="3">The sequence shown here is derived from an EMBL/GenBank/DDBJ whole genome shotgun (WGS) entry which is preliminary data.</text>
</comment>
<evidence type="ECO:0000313" key="4">
    <source>
        <dbReference type="Proteomes" id="UP000653644"/>
    </source>
</evidence>
<dbReference type="EMBL" id="BMVN01000015">
    <property type="protein sequence ID" value="GHA35987.1"/>
    <property type="molecule type" value="Genomic_DNA"/>
</dbReference>
<feature type="region of interest" description="Disordered" evidence="1">
    <location>
        <begin position="1"/>
        <end position="34"/>
    </location>
</feature>
<evidence type="ECO:0000256" key="2">
    <source>
        <dbReference type="SAM" id="Phobius"/>
    </source>
</evidence>
<feature type="transmembrane region" description="Helical" evidence="2">
    <location>
        <begin position="112"/>
        <end position="132"/>
    </location>
</feature>
<dbReference type="RefSeq" id="WP_189888839.1">
    <property type="nucleotide sequence ID" value="NZ_BMVN01000015.1"/>
</dbReference>
<dbReference type="Proteomes" id="UP000653644">
    <property type="component" value="Unassembled WGS sequence"/>
</dbReference>
<organism evidence="3 4">
    <name type="scientific">Streptomyces canarius</name>
    <dbReference type="NCBI Taxonomy" id="285453"/>
    <lineage>
        <taxon>Bacteria</taxon>
        <taxon>Bacillati</taxon>
        <taxon>Actinomycetota</taxon>
        <taxon>Actinomycetes</taxon>
        <taxon>Kitasatosporales</taxon>
        <taxon>Streptomycetaceae</taxon>
        <taxon>Streptomyces</taxon>
    </lineage>
</organism>
<accession>A0ABQ3CPN5</accession>
<keyword evidence="2" id="KW-1133">Transmembrane helix</keyword>
<keyword evidence="4" id="KW-1185">Reference proteome</keyword>
<keyword evidence="2" id="KW-0472">Membrane</keyword>
<keyword evidence="2" id="KW-0812">Transmembrane</keyword>